<protein>
    <submittedName>
        <fullName evidence="2">Transposase</fullName>
    </submittedName>
</protein>
<organism evidence="2 3">
    <name type="scientific">Agromyces bauzanensis</name>
    <dbReference type="NCBI Taxonomy" id="1308924"/>
    <lineage>
        <taxon>Bacteria</taxon>
        <taxon>Bacillati</taxon>
        <taxon>Actinomycetota</taxon>
        <taxon>Actinomycetes</taxon>
        <taxon>Micrococcales</taxon>
        <taxon>Microbacteriaceae</taxon>
        <taxon>Agromyces</taxon>
    </lineage>
</organism>
<dbReference type="EMBL" id="BMMD01000041">
    <property type="protein sequence ID" value="GGJ94344.1"/>
    <property type="molecule type" value="Genomic_DNA"/>
</dbReference>
<name>A0A917UXW6_9MICO</name>
<sequence length="145" mass="15789">MSIVSPVVLAATDDGVVNAPSNPDVPARRRSFTPAQKLKYLSEYETACETGQGGAFLRREGLYSSLISEWRKQRDAGLLEGKRPGAAVGRPNAAQAENARLKAQLRRAEKERDTAEAALEIMGKLHALLEQISESADTEKRPGTR</sequence>
<proteinExistence type="predicted"/>
<accession>A0A917UXW6</accession>
<keyword evidence="1" id="KW-0175">Coiled coil</keyword>
<evidence type="ECO:0000313" key="3">
    <source>
        <dbReference type="Proteomes" id="UP000636956"/>
    </source>
</evidence>
<evidence type="ECO:0000256" key="1">
    <source>
        <dbReference type="SAM" id="Coils"/>
    </source>
</evidence>
<reference evidence="2" key="2">
    <citation type="submission" date="2020-09" db="EMBL/GenBank/DDBJ databases">
        <authorList>
            <person name="Sun Q."/>
            <person name="Zhou Y."/>
        </authorList>
    </citation>
    <scope>NUCLEOTIDE SEQUENCE</scope>
    <source>
        <strain evidence="2">CGMCC 1.8984</strain>
    </source>
</reference>
<evidence type="ECO:0000313" key="2">
    <source>
        <dbReference type="EMBL" id="GGJ94344.1"/>
    </source>
</evidence>
<gene>
    <name evidence="2" type="ORF">GCM10011372_35820</name>
</gene>
<keyword evidence="3" id="KW-1185">Reference proteome</keyword>
<comment type="caution">
    <text evidence="2">The sequence shown here is derived from an EMBL/GenBank/DDBJ whole genome shotgun (WGS) entry which is preliminary data.</text>
</comment>
<reference evidence="2" key="1">
    <citation type="journal article" date="2014" name="Int. J. Syst. Evol. Microbiol.">
        <title>Complete genome sequence of Corynebacterium casei LMG S-19264T (=DSM 44701T), isolated from a smear-ripened cheese.</title>
        <authorList>
            <consortium name="US DOE Joint Genome Institute (JGI-PGF)"/>
            <person name="Walter F."/>
            <person name="Albersmeier A."/>
            <person name="Kalinowski J."/>
            <person name="Ruckert C."/>
        </authorList>
    </citation>
    <scope>NUCLEOTIDE SEQUENCE</scope>
    <source>
        <strain evidence="2">CGMCC 1.8984</strain>
    </source>
</reference>
<dbReference type="AlphaFoldDB" id="A0A917UXW6"/>
<feature type="coiled-coil region" evidence="1">
    <location>
        <begin position="91"/>
        <end position="125"/>
    </location>
</feature>
<dbReference type="Proteomes" id="UP000636956">
    <property type="component" value="Unassembled WGS sequence"/>
</dbReference>